<accession>A0A4U1F9L7</accession>
<sequence>MRGAVYQTATHQHVGKNNPRYLLSGSFGETEDLIPDPLQKEKHSLMLNSPLKSRQLLHDDLGEVNSRLREPRDLFAFFSSSGPLQAPRWPIECEVIKENIHHIGN</sequence>
<proteinExistence type="predicted"/>
<comment type="caution">
    <text evidence="1">The sequence shown here is derived from an EMBL/GenBank/DDBJ whole genome shotgun (WGS) entry which is preliminary data.</text>
</comment>
<evidence type="ECO:0000313" key="1">
    <source>
        <dbReference type="EMBL" id="TKC46144.1"/>
    </source>
</evidence>
<gene>
    <name evidence="1" type="ORF">EI555_005467</name>
</gene>
<evidence type="ECO:0000313" key="2">
    <source>
        <dbReference type="Proteomes" id="UP000308365"/>
    </source>
</evidence>
<reference evidence="2" key="1">
    <citation type="journal article" date="2019" name="IScience">
        <title>Narwhal Genome Reveals Long-Term Low Genetic Diversity despite Current Large Abundance Size.</title>
        <authorList>
            <person name="Westbury M.V."/>
            <person name="Petersen B."/>
            <person name="Garde E."/>
            <person name="Heide-Jorgensen M.P."/>
            <person name="Lorenzen E.D."/>
        </authorList>
    </citation>
    <scope>NUCLEOTIDE SEQUENCE [LARGE SCALE GENOMIC DNA]</scope>
</reference>
<dbReference type="AlphaFoldDB" id="A0A4U1F9L7"/>
<protein>
    <submittedName>
        <fullName evidence="1">Uncharacterized protein</fullName>
    </submittedName>
</protein>
<feature type="non-terminal residue" evidence="1">
    <location>
        <position position="105"/>
    </location>
</feature>
<dbReference type="Proteomes" id="UP000308365">
    <property type="component" value="Unassembled WGS sequence"/>
</dbReference>
<name>A0A4U1F9L7_MONMO</name>
<organism evidence="1 2">
    <name type="scientific">Monodon monoceros</name>
    <name type="common">Narwhal</name>
    <name type="synonym">Ceratodon monodon</name>
    <dbReference type="NCBI Taxonomy" id="40151"/>
    <lineage>
        <taxon>Eukaryota</taxon>
        <taxon>Metazoa</taxon>
        <taxon>Chordata</taxon>
        <taxon>Craniata</taxon>
        <taxon>Vertebrata</taxon>
        <taxon>Euteleostomi</taxon>
        <taxon>Mammalia</taxon>
        <taxon>Eutheria</taxon>
        <taxon>Laurasiatheria</taxon>
        <taxon>Artiodactyla</taxon>
        <taxon>Whippomorpha</taxon>
        <taxon>Cetacea</taxon>
        <taxon>Odontoceti</taxon>
        <taxon>Monodontidae</taxon>
        <taxon>Monodon</taxon>
    </lineage>
</organism>
<dbReference type="EMBL" id="RWIC01000287">
    <property type="protein sequence ID" value="TKC46144.1"/>
    <property type="molecule type" value="Genomic_DNA"/>
</dbReference>